<keyword evidence="3" id="KW-1185">Reference proteome</keyword>
<dbReference type="InterPro" id="IPR036397">
    <property type="entry name" value="RNaseH_sf"/>
</dbReference>
<evidence type="ECO:0000259" key="1">
    <source>
        <dbReference type="Pfam" id="PF13456"/>
    </source>
</evidence>
<dbReference type="Gene3D" id="3.30.420.10">
    <property type="entry name" value="Ribonuclease H-like superfamily/Ribonuclease H"/>
    <property type="match status" value="1"/>
</dbReference>
<reference evidence="2" key="1">
    <citation type="submission" date="2022-08" db="EMBL/GenBank/DDBJ databases">
        <authorList>
            <person name="Marques A."/>
        </authorList>
    </citation>
    <scope>NUCLEOTIDE SEQUENCE</scope>
    <source>
        <strain evidence="2">RhyPub2mFocal</strain>
        <tissue evidence="2">Leaves</tissue>
    </source>
</reference>
<dbReference type="InterPro" id="IPR002156">
    <property type="entry name" value="RNaseH_domain"/>
</dbReference>
<dbReference type="CDD" id="cd06222">
    <property type="entry name" value="RNase_H_like"/>
    <property type="match status" value="1"/>
</dbReference>
<dbReference type="PANTHER" id="PTHR34146:SF3">
    <property type="entry name" value="POLYNUCLEOTIDYL TRANSFERASE, RIBONUCLEASE H-LIKE SUPERFAMILY PROTEIN"/>
    <property type="match status" value="1"/>
</dbReference>
<gene>
    <name evidence="2" type="ORF">LUZ62_087518</name>
</gene>
<dbReference type="GO" id="GO:0003676">
    <property type="term" value="F:nucleic acid binding"/>
    <property type="evidence" value="ECO:0007669"/>
    <property type="project" value="InterPro"/>
</dbReference>
<dbReference type="AlphaFoldDB" id="A0AAV8CGI6"/>
<name>A0AAV8CGI6_9POAL</name>
<dbReference type="Pfam" id="PF13456">
    <property type="entry name" value="RVT_3"/>
    <property type="match status" value="1"/>
</dbReference>
<dbReference type="InterPro" id="IPR044730">
    <property type="entry name" value="RNase_H-like_dom_plant"/>
</dbReference>
<dbReference type="InterPro" id="IPR012337">
    <property type="entry name" value="RNaseH-like_sf"/>
</dbReference>
<evidence type="ECO:0000313" key="2">
    <source>
        <dbReference type="EMBL" id="KAJ4753113.1"/>
    </source>
</evidence>
<accession>A0AAV8CGI6</accession>
<dbReference type="GO" id="GO:0004523">
    <property type="term" value="F:RNA-DNA hybrid ribonuclease activity"/>
    <property type="evidence" value="ECO:0007669"/>
    <property type="project" value="InterPro"/>
</dbReference>
<dbReference type="PANTHER" id="PTHR34146">
    <property type="entry name" value="POLYNUCLEOTIDYL TRANSFERASE, RIBONUCLEASE H-LIKE SUPERFAMILY PROTEIN-RELATED"/>
    <property type="match status" value="1"/>
</dbReference>
<feature type="domain" description="RNase H type-1" evidence="1">
    <location>
        <begin position="81"/>
        <end position="197"/>
    </location>
</feature>
<comment type="caution">
    <text evidence="2">The sequence shown here is derived from an EMBL/GenBank/DDBJ whole genome shotgun (WGS) entry which is preliminary data.</text>
</comment>
<dbReference type="EMBL" id="JAMFTS010000005">
    <property type="protein sequence ID" value="KAJ4753113.1"/>
    <property type="molecule type" value="Genomic_DNA"/>
</dbReference>
<proteinExistence type="predicted"/>
<organism evidence="2 3">
    <name type="scientific">Rhynchospora pubera</name>
    <dbReference type="NCBI Taxonomy" id="906938"/>
    <lineage>
        <taxon>Eukaryota</taxon>
        <taxon>Viridiplantae</taxon>
        <taxon>Streptophyta</taxon>
        <taxon>Embryophyta</taxon>
        <taxon>Tracheophyta</taxon>
        <taxon>Spermatophyta</taxon>
        <taxon>Magnoliopsida</taxon>
        <taxon>Liliopsida</taxon>
        <taxon>Poales</taxon>
        <taxon>Cyperaceae</taxon>
        <taxon>Cyperoideae</taxon>
        <taxon>Rhynchosporeae</taxon>
        <taxon>Rhynchospora</taxon>
    </lineage>
</organism>
<dbReference type="SUPFAM" id="SSF53098">
    <property type="entry name" value="Ribonuclease H-like"/>
    <property type="match status" value="1"/>
</dbReference>
<protein>
    <recommendedName>
        <fullName evidence="1">RNase H type-1 domain-containing protein</fullName>
    </recommendedName>
</protein>
<sequence length="215" mass="24271">MKYFILFRTIGSVWMRCGVWECFQGKSIGPINTLAAANYTLFNQLAAVKHFSRNKPLEDDPPPVTQYSCWIDASWLHPDCQGAGFALLIFEAEVLIQYDLSTGTATSPFHAELISFKKAMQVLLDLNIHSCKVLTDCLELKNVINGDTNVSEVEWQTYQDAVDAKLMWDSFRIGRGWLCSHVARELNTLADEMAKFARVKNIDCTGFTFPVFNGI</sequence>
<dbReference type="Proteomes" id="UP001140206">
    <property type="component" value="Chromosome 5"/>
</dbReference>
<evidence type="ECO:0000313" key="3">
    <source>
        <dbReference type="Proteomes" id="UP001140206"/>
    </source>
</evidence>